<accession>A0ACA9QUB7</accession>
<organism evidence="1 2">
    <name type="scientific">Racocetra persica</name>
    <dbReference type="NCBI Taxonomy" id="160502"/>
    <lineage>
        <taxon>Eukaryota</taxon>
        <taxon>Fungi</taxon>
        <taxon>Fungi incertae sedis</taxon>
        <taxon>Mucoromycota</taxon>
        <taxon>Glomeromycotina</taxon>
        <taxon>Glomeromycetes</taxon>
        <taxon>Diversisporales</taxon>
        <taxon>Gigasporaceae</taxon>
        <taxon>Racocetra</taxon>
    </lineage>
</organism>
<dbReference type="Proteomes" id="UP000789920">
    <property type="component" value="Unassembled WGS sequence"/>
</dbReference>
<reference evidence="1" key="1">
    <citation type="submission" date="2021-06" db="EMBL/GenBank/DDBJ databases">
        <authorList>
            <person name="Kallberg Y."/>
            <person name="Tangrot J."/>
            <person name="Rosling A."/>
        </authorList>
    </citation>
    <scope>NUCLEOTIDE SEQUENCE</scope>
    <source>
        <strain evidence="1">MA461A</strain>
    </source>
</reference>
<name>A0ACA9QUB7_9GLOM</name>
<protein>
    <submittedName>
        <fullName evidence="1">27443_t:CDS:1</fullName>
    </submittedName>
</protein>
<dbReference type="EMBL" id="CAJVQC010036650">
    <property type="protein sequence ID" value="CAG8761792.1"/>
    <property type="molecule type" value="Genomic_DNA"/>
</dbReference>
<sequence length="45" mass="5220">LIHAIKWWVKMEHDIESGEEIQDAIKDLAKTHIANIIPNHGDLYI</sequence>
<feature type="non-terminal residue" evidence="1">
    <location>
        <position position="1"/>
    </location>
</feature>
<proteinExistence type="predicted"/>
<gene>
    <name evidence="1" type="ORF">RPERSI_LOCUS15311</name>
</gene>
<evidence type="ECO:0000313" key="1">
    <source>
        <dbReference type="EMBL" id="CAG8761792.1"/>
    </source>
</evidence>
<evidence type="ECO:0000313" key="2">
    <source>
        <dbReference type="Proteomes" id="UP000789920"/>
    </source>
</evidence>
<comment type="caution">
    <text evidence="1">The sequence shown here is derived from an EMBL/GenBank/DDBJ whole genome shotgun (WGS) entry which is preliminary data.</text>
</comment>
<keyword evidence="2" id="KW-1185">Reference proteome</keyword>